<dbReference type="GO" id="GO:0032993">
    <property type="term" value="C:protein-DNA complex"/>
    <property type="evidence" value="ECO:0007669"/>
    <property type="project" value="TreeGrafter"/>
</dbReference>
<dbReference type="AlphaFoldDB" id="A0A8T7M7U1"/>
<dbReference type="GO" id="GO:0000156">
    <property type="term" value="F:phosphorelay response regulator activity"/>
    <property type="evidence" value="ECO:0007669"/>
    <property type="project" value="TreeGrafter"/>
</dbReference>
<dbReference type="PROSITE" id="PS50110">
    <property type="entry name" value="RESPONSE_REGULATORY"/>
    <property type="match status" value="1"/>
</dbReference>
<dbReference type="InterPro" id="IPR016032">
    <property type="entry name" value="Sig_transdc_resp-reg_C-effctor"/>
</dbReference>
<evidence type="ECO:0000313" key="11">
    <source>
        <dbReference type="EMBL" id="WJW68082.1"/>
    </source>
</evidence>
<reference evidence="11" key="2">
    <citation type="journal article" date="2024" name="Nature">
        <title>Anoxygenic phototroph of the Chloroflexota uses a type I reaction centre.</title>
        <authorList>
            <person name="Tsuji J.M."/>
            <person name="Shaw N.A."/>
            <person name="Nagashima S."/>
            <person name="Venkiteswaran J.J."/>
            <person name="Schiff S.L."/>
            <person name="Watanabe T."/>
            <person name="Fukui M."/>
            <person name="Hanada S."/>
            <person name="Tank M."/>
            <person name="Neufeld J.D."/>
        </authorList>
    </citation>
    <scope>NUCLEOTIDE SEQUENCE</scope>
    <source>
        <strain evidence="11">L227-S17</strain>
    </source>
</reference>
<keyword evidence="1 6" id="KW-0597">Phosphoprotein</keyword>
<dbReference type="InterPro" id="IPR001867">
    <property type="entry name" value="OmpR/PhoB-type_DNA-bd"/>
</dbReference>
<evidence type="ECO:0000313" key="10">
    <source>
        <dbReference type="EMBL" id="NWJ48144.1"/>
    </source>
</evidence>
<dbReference type="Proteomes" id="UP000521676">
    <property type="component" value="Unassembled WGS sequence"/>
</dbReference>
<keyword evidence="3" id="KW-0805">Transcription regulation</keyword>
<dbReference type="InterPro" id="IPR039420">
    <property type="entry name" value="WalR-like"/>
</dbReference>
<dbReference type="GO" id="GO:0005829">
    <property type="term" value="C:cytosol"/>
    <property type="evidence" value="ECO:0007669"/>
    <property type="project" value="TreeGrafter"/>
</dbReference>
<feature type="domain" description="OmpR/PhoB-type" evidence="9">
    <location>
        <begin position="127"/>
        <end position="227"/>
    </location>
</feature>
<evidence type="ECO:0000313" key="13">
    <source>
        <dbReference type="Proteomes" id="UP001431572"/>
    </source>
</evidence>
<dbReference type="Gene3D" id="6.10.250.690">
    <property type="match status" value="1"/>
</dbReference>
<name>A0A8T7M7U1_9CHLR</name>
<dbReference type="SUPFAM" id="SSF52172">
    <property type="entry name" value="CheY-like"/>
    <property type="match status" value="1"/>
</dbReference>
<evidence type="ECO:0000259" key="8">
    <source>
        <dbReference type="PROSITE" id="PS50110"/>
    </source>
</evidence>
<dbReference type="InterPro" id="IPR001789">
    <property type="entry name" value="Sig_transdc_resp-reg_receiver"/>
</dbReference>
<dbReference type="PROSITE" id="PS51755">
    <property type="entry name" value="OMPR_PHOB"/>
    <property type="match status" value="1"/>
</dbReference>
<dbReference type="EMBL" id="CP128400">
    <property type="protein sequence ID" value="WJW68082.1"/>
    <property type="molecule type" value="Genomic_DNA"/>
</dbReference>
<dbReference type="Pfam" id="PF00072">
    <property type="entry name" value="Response_reg"/>
    <property type="match status" value="1"/>
</dbReference>
<evidence type="ECO:0000259" key="9">
    <source>
        <dbReference type="PROSITE" id="PS51755"/>
    </source>
</evidence>
<evidence type="ECO:0000256" key="7">
    <source>
        <dbReference type="PROSITE-ProRule" id="PRU01091"/>
    </source>
</evidence>
<dbReference type="InterPro" id="IPR011006">
    <property type="entry name" value="CheY-like_superfamily"/>
</dbReference>
<dbReference type="GO" id="GO:0000976">
    <property type="term" value="F:transcription cis-regulatory region binding"/>
    <property type="evidence" value="ECO:0007669"/>
    <property type="project" value="TreeGrafter"/>
</dbReference>
<sequence>MDILVIEDDPMTLKMVEFLLKGEGYNVTKAESIREAETILKKSTPWLIIVDKGLPDGNGIEFSKKLNETEPDIPVILLTGEGRLPYKLEGLESADDYIVKPFEPGEFIARVKAVLRRVERVPRELVQSHLKVGDVELAMRELKVTLPHRKSVILTPTEMKILECLMAHAGKVVTRDSIAEKALGYEYEGESNAIDVYIRRLRTKIEPDPAQPIYIETVKGSGYRFRKVQNGELVK</sequence>
<dbReference type="EMBL" id="JACATZ010000003">
    <property type="protein sequence ID" value="NWJ48144.1"/>
    <property type="molecule type" value="Genomic_DNA"/>
</dbReference>
<keyword evidence="13" id="KW-1185">Reference proteome</keyword>
<evidence type="ECO:0000256" key="3">
    <source>
        <dbReference type="ARBA" id="ARBA00023015"/>
    </source>
</evidence>
<protein>
    <submittedName>
        <fullName evidence="10">Response regulator transcription factor</fullName>
    </submittedName>
</protein>
<evidence type="ECO:0000256" key="6">
    <source>
        <dbReference type="PROSITE-ProRule" id="PRU00169"/>
    </source>
</evidence>
<dbReference type="CDD" id="cd00383">
    <property type="entry name" value="trans_reg_C"/>
    <property type="match status" value="1"/>
</dbReference>
<dbReference type="SMART" id="SM00448">
    <property type="entry name" value="REC"/>
    <property type="match status" value="1"/>
</dbReference>
<dbReference type="InterPro" id="IPR036388">
    <property type="entry name" value="WH-like_DNA-bd_sf"/>
</dbReference>
<dbReference type="PANTHER" id="PTHR48111:SF1">
    <property type="entry name" value="TWO-COMPONENT RESPONSE REGULATOR ORR33"/>
    <property type="match status" value="1"/>
</dbReference>
<dbReference type="RefSeq" id="WP_341469986.1">
    <property type="nucleotide sequence ID" value="NZ_CP128400.1"/>
</dbReference>
<feature type="domain" description="Response regulatory" evidence="8">
    <location>
        <begin position="2"/>
        <end position="115"/>
    </location>
</feature>
<organism evidence="10 12">
    <name type="scientific">Candidatus Chlorohelix allophototropha</name>
    <dbReference type="NCBI Taxonomy" id="3003348"/>
    <lineage>
        <taxon>Bacteria</taxon>
        <taxon>Bacillati</taxon>
        <taxon>Chloroflexota</taxon>
        <taxon>Chloroflexia</taxon>
        <taxon>Candidatus Chloroheliales</taxon>
        <taxon>Candidatus Chloroheliaceae</taxon>
        <taxon>Candidatus Chlorohelix</taxon>
    </lineage>
</organism>
<dbReference type="GO" id="GO:0006355">
    <property type="term" value="P:regulation of DNA-templated transcription"/>
    <property type="evidence" value="ECO:0007669"/>
    <property type="project" value="InterPro"/>
</dbReference>
<keyword evidence="2" id="KW-0902">Two-component regulatory system</keyword>
<feature type="modified residue" description="4-aspartylphosphate" evidence="6">
    <location>
        <position position="51"/>
    </location>
</feature>
<gene>
    <name evidence="10" type="ORF">HXX08_19990</name>
    <name evidence="11" type="ORF">OZ401_003681</name>
</gene>
<feature type="DNA-binding region" description="OmpR/PhoB-type" evidence="7">
    <location>
        <begin position="127"/>
        <end position="227"/>
    </location>
</feature>
<proteinExistence type="predicted"/>
<evidence type="ECO:0000256" key="1">
    <source>
        <dbReference type="ARBA" id="ARBA00022553"/>
    </source>
</evidence>
<reference evidence="10 12" key="1">
    <citation type="submission" date="2020-06" db="EMBL/GenBank/DDBJ databases">
        <title>Anoxygenic phototrophic Chloroflexota member uses a Type I reaction center.</title>
        <authorList>
            <person name="Tsuji J.M."/>
            <person name="Shaw N.A."/>
            <person name="Nagashima S."/>
            <person name="Venkiteswaran J."/>
            <person name="Schiff S.L."/>
            <person name="Hanada S."/>
            <person name="Tank M."/>
            <person name="Neufeld J.D."/>
        </authorList>
    </citation>
    <scope>NUCLEOTIDE SEQUENCE [LARGE SCALE GENOMIC DNA]</scope>
    <source>
        <strain evidence="10">L227-S17</strain>
    </source>
</reference>
<dbReference type="Gene3D" id="1.10.10.10">
    <property type="entry name" value="Winged helix-like DNA-binding domain superfamily/Winged helix DNA-binding domain"/>
    <property type="match status" value="1"/>
</dbReference>
<dbReference type="Proteomes" id="UP001431572">
    <property type="component" value="Chromosome 2"/>
</dbReference>
<evidence type="ECO:0000256" key="5">
    <source>
        <dbReference type="ARBA" id="ARBA00023163"/>
    </source>
</evidence>
<keyword evidence="5" id="KW-0804">Transcription</keyword>
<dbReference type="SMART" id="SM00862">
    <property type="entry name" value="Trans_reg_C"/>
    <property type="match status" value="1"/>
</dbReference>
<evidence type="ECO:0000256" key="4">
    <source>
        <dbReference type="ARBA" id="ARBA00023125"/>
    </source>
</evidence>
<accession>A0A8T7M7U1</accession>
<keyword evidence="4 7" id="KW-0238">DNA-binding</keyword>
<dbReference type="SUPFAM" id="SSF46894">
    <property type="entry name" value="C-terminal effector domain of the bipartite response regulators"/>
    <property type="match status" value="1"/>
</dbReference>
<evidence type="ECO:0000256" key="2">
    <source>
        <dbReference type="ARBA" id="ARBA00023012"/>
    </source>
</evidence>
<dbReference type="Gene3D" id="3.40.50.2300">
    <property type="match status" value="1"/>
</dbReference>
<evidence type="ECO:0000313" key="12">
    <source>
        <dbReference type="Proteomes" id="UP000521676"/>
    </source>
</evidence>
<dbReference type="PANTHER" id="PTHR48111">
    <property type="entry name" value="REGULATOR OF RPOS"/>
    <property type="match status" value="1"/>
</dbReference>
<dbReference type="Pfam" id="PF00486">
    <property type="entry name" value="Trans_reg_C"/>
    <property type="match status" value="1"/>
</dbReference>